<proteinExistence type="inferred from homology"/>
<dbReference type="EMBL" id="JAKWFO010000008">
    <property type="protein sequence ID" value="KAI9634090.1"/>
    <property type="molecule type" value="Genomic_DNA"/>
</dbReference>
<dbReference type="AlphaFoldDB" id="A0AA38H4Z8"/>
<evidence type="ECO:0000256" key="7">
    <source>
        <dbReference type="ARBA" id="ARBA00035399"/>
    </source>
</evidence>
<dbReference type="Proteomes" id="UP001164286">
    <property type="component" value="Unassembled WGS sequence"/>
</dbReference>
<dbReference type="SUPFAM" id="SSF46561">
    <property type="entry name" value="Ribosomal protein L29 (L29p)"/>
    <property type="match status" value="1"/>
</dbReference>
<name>A0AA38H4Z8_9TREE</name>
<feature type="region of interest" description="Disordered" evidence="8">
    <location>
        <begin position="14"/>
        <end position="53"/>
    </location>
</feature>
<evidence type="ECO:0000256" key="2">
    <source>
        <dbReference type="ARBA" id="ARBA00009254"/>
    </source>
</evidence>
<feature type="region of interest" description="Disordered" evidence="8">
    <location>
        <begin position="300"/>
        <end position="358"/>
    </location>
</feature>
<gene>
    <name evidence="9" type="ORF">MKK02DRAFT_34710</name>
</gene>
<dbReference type="GO" id="GO:0005762">
    <property type="term" value="C:mitochondrial large ribosomal subunit"/>
    <property type="evidence" value="ECO:0007669"/>
    <property type="project" value="TreeGrafter"/>
</dbReference>
<dbReference type="InterPro" id="IPR010729">
    <property type="entry name" value="Ribosomal_uL29_mit"/>
</dbReference>
<reference evidence="9" key="1">
    <citation type="journal article" date="2022" name="G3 (Bethesda)">
        <title>High quality genome of the basidiomycete yeast Dioszegia hungarica PDD-24b-2 isolated from cloud water.</title>
        <authorList>
            <person name="Jarrige D."/>
            <person name="Haridas S."/>
            <person name="Bleykasten-Grosshans C."/>
            <person name="Joly M."/>
            <person name="Nadalig T."/>
            <person name="Sancelme M."/>
            <person name="Vuilleumier S."/>
            <person name="Grigoriev I.V."/>
            <person name="Amato P."/>
            <person name="Bringel F."/>
        </authorList>
    </citation>
    <scope>NUCLEOTIDE SEQUENCE</scope>
    <source>
        <strain evidence="9">PDD-24b-2</strain>
    </source>
</reference>
<dbReference type="Gene3D" id="6.10.330.20">
    <property type="match status" value="1"/>
</dbReference>
<evidence type="ECO:0000256" key="6">
    <source>
        <dbReference type="ARBA" id="ARBA00035289"/>
    </source>
</evidence>
<evidence type="ECO:0000313" key="9">
    <source>
        <dbReference type="EMBL" id="KAI9634090.1"/>
    </source>
</evidence>
<keyword evidence="10" id="KW-1185">Reference proteome</keyword>
<feature type="compositionally biased region" description="Basic and acidic residues" evidence="8">
    <location>
        <begin position="309"/>
        <end position="344"/>
    </location>
</feature>
<dbReference type="GO" id="GO:0003735">
    <property type="term" value="F:structural constituent of ribosome"/>
    <property type="evidence" value="ECO:0007669"/>
    <property type="project" value="InterPro"/>
</dbReference>
<keyword evidence="5" id="KW-0687">Ribonucleoprotein</keyword>
<dbReference type="InterPro" id="IPR036049">
    <property type="entry name" value="Ribosomal_uL29_sf"/>
</dbReference>
<keyword evidence="3 9" id="KW-0689">Ribosomal protein</keyword>
<evidence type="ECO:0000256" key="8">
    <source>
        <dbReference type="SAM" id="MobiDB-lite"/>
    </source>
</evidence>
<comment type="similarity">
    <text evidence="2">Belongs to the universal ribosomal protein uL29 family.</text>
</comment>
<evidence type="ECO:0000256" key="4">
    <source>
        <dbReference type="ARBA" id="ARBA00023128"/>
    </source>
</evidence>
<protein>
    <recommendedName>
        <fullName evidence="6">Large ribosomal subunit protein uL29m</fullName>
    </recommendedName>
    <alternativeName>
        <fullName evidence="7">54S ribosomal protein L4, mitochondrial</fullName>
    </alternativeName>
</protein>
<evidence type="ECO:0000256" key="5">
    <source>
        <dbReference type="ARBA" id="ARBA00023274"/>
    </source>
</evidence>
<dbReference type="InterPro" id="IPR038340">
    <property type="entry name" value="MRP-L47_sf"/>
</dbReference>
<accession>A0AA38H4Z8</accession>
<evidence type="ECO:0000313" key="10">
    <source>
        <dbReference type="Proteomes" id="UP001164286"/>
    </source>
</evidence>
<sequence length="358" mass="39094">MSRLTRFVRLMHTSGRQIANPGQGGAPGMGSTSPLPHSSLPSVQPESQTPILDFEPAIHDPSELQHPASSTSRLGRKYTLKGKPIISRPARTVPVALPSGYPEPRSYPPSEDYIAGMENQKRAPHPLWQFFHVPESSLGKLSADVKSPRDGGSLETYTADEGNVRSGRSWAASELRQKSFGDLHTLWYVLLKELNVLATQREERRRLGIMAREAGELITKRAFRCRKSMARIKYVLNERRLGLLAAASPYQSTAPNVPFSASTSSDPFAGIDALRNTAEIPTWIQTGPTIAESEAEIAEGETGELEAEAGEHETVVSDAEVGKEEVESRDEGFGGGEEAKEFVRDVQVGEGGHVEIKK</sequence>
<feature type="compositionally biased region" description="Low complexity" evidence="8">
    <location>
        <begin position="31"/>
        <end position="42"/>
    </location>
</feature>
<comment type="caution">
    <text evidence="9">The sequence shown here is derived from an EMBL/GenBank/DDBJ whole genome shotgun (WGS) entry which is preliminary data.</text>
</comment>
<dbReference type="PANTHER" id="PTHR21183:SF18">
    <property type="entry name" value="LARGE RIBOSOMAL SUBUNIT PROTEIN UL29M"/>
    <property type="match status" value="1"/>
</dbReference>
<dbReference type="GeneID" id="77728202"/>
<evidence type="ECO:0000256" key="1">
    <source>
        <dbReference type="ARBA" id="ARBA00004173"/>
    </source>
</evidence>
<dbReference type="GO" id="GO:0032543">
    <property type="term" value="P:mitochondrial translation"/>
    <property type="evidence" value="ECO:0007669"/>
    <property type="project" value="TreeGrafter"/>
</dbReference>
<keyword evidence="4" id="KW-0496">Mitochondrion</keyword>
<comment type="subcellular location">
    <subcellularLocation>
        <location evidence="1">Mitochondrion</location>
    </subcellularLocation>
</comment>
<organism evidence="9 10">
    <name type="scientific">Dioszegia hungarica</name>
    <dbReference type="NCBI Taxonomy" id="4972"/>
    <lineage>
        <taxon>Eukaryota</taxon>
        <taxon>Fungi</taxon>
        <taxon>Dikarya</taxon>
        <taxon>Basidiomycota</taxon>
        <taxon>Agaricomycotina</taxon>
        <taxon>Tremellomycetes</taxon>
        <taxon>Tremellales</taxon>
        <taxon>Bulleribasidiaceae</taxon>
        <taxon>Dioszegia</taxon>
    </lineage>
</organism>
<dbReference type="PANTHER" id="PTHR21183">
    <property type="entry name" value="RIBOSOMAL PROTEIN L47, MITOCHONDRIAL-RELATED"/>
    <property type="match status" value="1"/>
</dbReference>
<dbReference type="Pfam" id="PF06984">
    <property type="entry name" value="MRP-L47"/>
    <property type="match status" value="1"/>
</dbReference>
<dbReference type="RefSeq" id="XP_052943867.1">
    <property type="nucleotide sequence ID" value="XM_053088997.1"/>
</dbReference>
<evidence type="ECO:0000256" key="3">
    <source>
        <dbReference type="ARBA" id="ARBA00022980"/>
    </source>
</evidence>